<name>A0ABW1S593_9PROT</name>
<organism evidence="10 11">
    <name type="scientific">Ponticaulis profundi</name>
    <dbReference type="NCBI Taxonomy" id="2665222"/>
    <lineage>
        <taxon>Bacteria</taxon>
        <taxon>Pseudomonadati</taxon>
        <taxon>Pseudomonadota</taxon>
        <taxon>Alphaproteobacteria</taxon>
        <taxon>Hyphomonadales</taxon>
        <taxon>Hyphomonadaceae</taxon>
        <taxon>Ponticaulis</taxon>
    </lineage>
</organism>
<evidence type="ECO:0000256" key="5">
    <source>
        <dbReference type="ARBA" id="ARBA00023200"/>
    </source>
</evidence>
<dbReference type="InterPro" id="IPR034690">
    <property type="entry name" value="Endolysin_T4_type"/>
</dbReference>
<evidence type="ECO:0000313" key="11">
    <source>
        <dbReference type="Proteomes" id="UP001596303"/>
    </source>
</evidence>
<feature type="region of interest" description="Disordered" evidence="8">
    <location>
        <begin position="211"/>
        <end position="250"/>
    </location>
</feature>
<dbReference type="Gene3D" id="1.10.530.40">
    <property type="match status" value="1"/>
</dbReference>
<feature type="compositionally biased region" description="Acidic residues" evidence="8">
    <location>
        <begin position="229"/>
        <end position="238"/>
    </location>
</feature>
<dbReference type="PANTHER" id="PTHR38107">
    <property type="match status" value="1"/>
</dbReference>
<dbReference type="SUPFAM" id="SSF53955">
    <property type="entry name" value="Lysozyme-like"/>
    <property type="match status" value="1"/>
</dbReference>
<comment type="catalytic activity">
    <reaction evidence="1 7">
        <text>Hydrolysis of (1-&gt;4)-beta-linkages between N-acetylmuramic acid and N-acetyl-D-glucosamine residues in a peptidoglycan and between N-acetyl-D-glucosamine residues in chitodextrins.</text>
        <dbReference type="EC" id="3.2.1.17"/>
    </reaction>
</comment>
<keyword evidence="2 7" id="KW-0929">Antimicrobial</keyword>
<dbReference type="InterPro" id="IPR051018">
    <property type="entry name" value="Bacteriophage_GH24"/>
</dbReference>
<feature type="transmembrane region" description="Helical" evidence="9">
    <location>
        <begin position="555"/>
        <end position="576"/>
    </location>
</feature>
<feature type="compositionally biased region" description="Acidic residues" evidence="8">
    <location>
        <begin position="410"/>
        <end position="431"/>
    </location>
</feature>
<keyword evidence="4 7" id="KW-0378">Hydrolase</keyword>
<dbReference type="CDD" id="cd00737">
    <property type="entry name" value="lyz_endolysin_autolysin"/>
    <property type="match status" value="1"/>
</dbReference>
<accession>A0ABW1S593</accession>
<dbReference type="InterPro" id="IPR023346">
    <property type="entry name" value="Lysozyme-like_dom_sf"/>
</dbReference>
<feature type="region of interest" description="Disordered" evidence="8">
    <location>
        <begin position="263"/>
        <end position="451"/>
    </location>
</feature>
<protein>
    <recommendedName>
        <fullName evidence="7">Lysozyme</fullName>
        <ecNumber evidence="7">3.2.1.17</ecNumber>
    </recommendedName>
</protein>
<keyword evidence="11" id="KW-1185">Reference proteome</keyword>
<dbReference type="Proteomes" id="UP001596303">
    <property type="component" value="Unassembled WGS sequence"/>
</dbReference>
<keyword evidence="6 7" id="KW-0326">Glycosidase</keyword>
<dbReference type="RefSeq" id="WP_377374076.1">
    <property type="nucleotide sequence ID" value="NZ_JBHSSW010000001.1"/>
</dbReference>
<evidence type="ECO:0000256" key="9">
    <source>
        <dbReference type="SAM" id="Phobius"/>
    </source>
</evidence>
<dbReference type="PANTHER" id="PTHR38107:SF3">
    <property type="entry name" value="LYSOZYME RRRD-RELATED"/>
    <property type="match status" value="1"/>
</dbReference>
<evidence type="ECO:0000256" key="4">
    <source>
        <dbReference type="ARBA" id="ARBA00022801"/>
    </source>
</evidence>
<proteinExistence type="inferred from homology"/>
<evidence type="ECO:0000256" key="7">
    <source>
        <dbReference type="RuleBase" id="RU003788"/>
    </source>
</evidence>
<keyword evidence="5" id="KW-1035">Host cytoplasm</keyword>
<evidence type="ECO:0000313" key="10">
    <source>
        <dbReference type="EMBL" id="MFC6196547.1"/>
    </source>
</evidence>
<feature type="transmembrane region" description="Helical" evidence="9">
    <location>
        <begin position="588"/>
        <end position="610"/>
    </location>
</feature>
<feature type="compositionally biased region" description="Acidic residues" evidence="8">
    <location>
        <begin position="333"/>
        <end position="365"/>
    </location>
</feature>
<sequence>MGQVNRISKTGLELLKGFEGLRRRSAPLPNGGWIVGYGHTRSAREGVEVTEREAEYLLRYDLQEVEELVSHAIHAPLNQNEFDALVSLAWNIGREAFLKSDVVNYVNAGEMLAAAESFSAWRKARIGGRLIVVDALVRRRTAEKNLFLSHPSGPPEAPSLIVRPELDVAASILALSDGALSIEARMNDPQQAVPVAPATDTSAFGLASVDTSEAGERVSDEAIEQASDAAEDAVEEKDNEASDKDSTMAAMAAAAAIAPSVVSDLPVDDADEETEIESELEDEASGSIWDPSDLDSDDHDELSAFDDDAEEDEDDLADEQLTAAMAAASLAVDQEDDEADDSADADIEAVAEVEAAYPEEDDASDEVSPVESMSEIPTLADLIDEPEDEPKTEAEAETEEGDDVLTVTEVDLEDLFDDEDEAEASTEEEAPVVETEERADDEKTDFVSLGSLDGVLSDDELKADNEADTTDDVEVIAVRDASDEDVDMGRPAAWDRDETVSYQDAEFEDIDPEDTKTAPKATIVDPLFDEATSDLDEAEVAEAEDQKSWLMMLPFALLALIGLGMAILGVIDWLSLIRSETPVNENQLYAGPFLTLIGGFGFIFGGYFLIRKLFVK</sequence>
<dbReference type="EMBL" id="JBHSSW010000001">
    <property type="protein sequence ID" value="MFC6196547.1"/>
    <property type="molecule type" value="Genomic_DNA"/>
</dbReference>
<keyword evidence="9" id="KW-0812">Transmembrane</keyword>
<feature type="compositionally biased region" description="Acidic residues" evidence="8">
    <location>
        <begin position="266"/>
        <end position="284"/>
    </location>
</feature>
<dbReference type="InterPro" id="IPR002196">
    <property type="entry name" value="Glyco_hydro_24"/>
</dbReference>
<dbReference type="EC" id="3.2.1.17" evidence="7"/>
<gene>
    <name evidence="10" type="ORF">ACFQDM_00580</name>
</gene>
<evidence type="ECO:0000256" key="3">
    <source>
        <dbReference type="ARBA" id="ARBA00022638"/>
    </source>
</evidence>
<dbReference type="HAMAP" id="MF_04110">
    <property type="entry name" value="ENDOLYSIN_T4"/>
    <property type="match status" value="1"/>
</dbReference>
<comment type="caution">
    <text evidence="10">The sequence shown here is derived from an EMBL/GenBank/DDBJ whole genome shotgun (WGS) entry which is preliminary data.</text>
</comment>
<comment type="similarity">
    <text evidence="7">Belongs to the glycosyl hydrolase 24 family.</text>
</comment>
<dbReference type="Pfam" id="PF00959">
    <property type="entry name" value="Phage_lysozyme"/>
    <property type="match status" value="1"/>
</dbReference>
<feature type="compositionally biased region" description="Low complexity" evidence="8">
    <location>
        <begin position="319"/>
        <end position="332"/>
    </location>
</feature>
<dbReference type="InterPro" id="IPR033907">
    <property type="entry name" value="Endolysin_autolysin"/>
</dbReference>
<feature type="compositionally biased region" description="Acidic residues" evidence="8">
    <location>
        <begin position="292"/>
        <end position="318"/>
    </location>
</feature>
<keyword evidence="3 7" id="KW-0081">Bacteriolytic enzyme</keyword>
<evidence type="ECO:0000256" key="8">
    <source>
        <dbReference type="SAM" id="MobiDB-lite"/>
    </source>
</evidence>
<evidence type="ECO:0000256" key="1">
    <source>
        <dbReference type="ARBA" id="ARBA00000632"/>
    </source>
</evidence>
<evidence type="ECO:0000256" key="2">
    <source>
        <dbReference type="ARBA" id="ARBA00022529"/>
    </source>
</evidence>
<dbReference type="InterPro" id="IPR023347">
    <property type="entry name" value="Lysozyme_dom_sf"/>
</dbReference>
<keyword evidence="9" id="KW-1133">Transmembrane helix</keyword>
<keyword evidence="9" id="KW-0472">Membrane</keyword>
<reference evidence="11" key="1">
    <citation type="journal article" date="2019" name="Int. J. Syst. Evol. Microbiol.">
        <title>The Global Catalogue of Microorganisms (GCM) 10K type strain sequencing project: providing services to taxonomists for standard genome sequencing and annotation.</title>
        <authorList>
            <consortium name="The Broad Institute Genomics Platform"/>
            <consortium name="The Broad Institute Genome Sequencing Center for Infectious Disease"/>
            <person name="Wu L."/>
            <person name="Ma J."/>
        </authorList>
    </citation>
    <scope>NUCLEOTIDE SEQUENCE [LARGE SCALE GENOMIC DNA]</scope>
    <source>
        <strain evidence="11">CGMCC-1.15741</strain>
    </source>
</reference>
<evidence type="ECO:0000256" key="6">
    <source>
        <dbReference type="ARBA" id="ARBA00023295"/>
    </source>
</evidence>